<dbReference type="GO" id="GO:0005930">
    <property type="term" value="C:axoneme"/>
    <property type="evidence" value="ECO:0007669"/>
    <property type="project" value="UniProtKB-SubCell"/>
</dbReference>
<dbReference type="KEGG" id="ovi:T265_13139"/>
<evidence type="ECO:0000313" key="13">
    <source>
        <dbReference type="EMBL" id="KER30620.1"/>
    </source>
</evidence>
<evidence type="ECO:0000256" key="2">
    <source>
        <dbReference type="ARBA" id="ARBA00004430"/>
    </source>
</evidence>
<organism evidence="13 14">
    <name type="scientific">Opisthorchis viverrini</name>
    <name type="common">Southeast Asian liver fluke</name>
    <dbReference type="NCBI Taxonomy" id="6198"/>
    <lineage>
        <taxon>Eukaryota</taxon>
        <taxon>Metazoa</taxon>
        <taxon>Spiralia</taxon>
        <taxon>Lophotrochozoa</taxon>
        <taxon>Platyhelminthes</taxon>
        <taxon>Trematoda</taxon>
        <taxon>Digenea</taxon>
        <taxon>Opisthorchiida</taxon>
        <taxon>Opisthorchiata</taxon>
        <taxon>Opisthorchiidae</taxon>
        <taxon>Opisthorchis</taxon>
    </lineage>
</organism>
<evidence type="ECO:0000256" key="10">
    <source>
        <dbReference type="SAM" id="MobiDB-lite"/>
    </source>
</evidence>
<keyword evidence="14" id="KW-1185">Reference proteome</keyword>
<evidence type="ECO:0000256" key="1">
    <source>
        <dbReference type="ARBA" id="ARBA00004120"/>
    </source>
</evidence>
<comment type="similarity">
    <text evidence="8">Belongs to the TRAF3IP1 family.</text>
</comment>
<dbReference type="OrthoDB" id="10258914at2759"/>
<dbReference type="InterPro" id="IPR042576">
    <property type="entry name" value="TRAF3IP1_N_sf"/>
</dbReference>
<dbReference type="CTD" id="20327307"/>
<feature type="coiled-coil region" evidence="9">
    <location>
        <begin position="425"/>
        <end position="459"/>
    </location>
</feature>
<dbReference type="GO" id="GO:0030992">
    <property type="term" value="C:intraciliary transport particle B"/>
    <property type="evidence" value="ECO:0007669"/>
    <property type="project" value="TreeGrafter"/>
</dbReference>
<dbReference type="EMBL" id="KL596658">
    <property type="protein sequence ID" value="KER30620.1"/>
    <property type="molecule type" value="Genomic_DNA"/>
</dbReference>
<dbReference type="Pfam" id="PF17749">
    <property type="entry name" value="MIP-T3_C"/>
    <property type="match status" value="1"/>
</dbReference>
<comment type="subcellular location">
    <subcellularLocation>
        <location evidence="2">Cytoplasm</location>
        <location evidence="2">Cytoskeleton</location>
        <location evidence="2">Cilium axoneme</location>
    </subcellularLocation>
    <subcellularLocation>
        <location evidence="1">Cytoplasm</location>
        <location evidence="1">Cytoskeleton</location>
        <location evidence="1">Cilium basal body</location>
    </subcellularLocation>
</comment>
<dbReference type="RefSeq" id="XP_009165654.1">
    <property type="nucleotide sequence ID" value="XM_009167390.1"/>
</dbReference>
<accession>A0A075A4X0</accession>
<dbReference type="GO" id="GO:0060271">
    <property type="term" value="P:cilium assembly"/>
    <property type="evidence" value="ECO:0007669"/>
    <property type="project" value="TreeGrafter"/>
</dbReference>
<feature type="domain" description="TRAF3-interacting protein 1 N-terminal" evidence="11">
    <location>
        <begin position="1"/>
        <end position="66"/>
    </location>
</feature>
<feature type="compositionally biased region" description="Basic and acidic residues" evidence="10">
    <location>
        <begin position="173"/>
        <end position="182"/>
    </location>
</feature>
<dbReference type="GO" id="GO:0042073">
    <property type="term" value="P:intraciliary transport"/>
    <property type="evidence" value="ECO:0007669"/>
    <property type="project" value="TreeGrafter"/>
</dbReference>
<evidence type="ECO:0000256" key="3">
    <source>
        <dbReference type="ARBA" id="ARBA00022490"/>
    </source>
</evidence>
<dbReference type="STRING" id="6198.A0A075A4X0"/>
<evidence type="ECO:0000256" key="5">
    <source>
        <dbReference type="ARBA" id="ARBA00023054"/>
    </source>
</evidence>
<evidence type="ECO:0008006" key="15">
    <source>
        <dbReference type="Google" id="ProtNLM"/>
    </source>
</evidence>
<evidence type="ECO:0000256" key="7">
    <source>
        <dbReference type="ARBA" id="ARBA00023273"/>
    </source>
</evidence>
<protein>
    <recommendedName>
        <fullName evidence="15">TRAF3-interacting protein 1 C-terminal domain-containing protein</fullName>
    </recommendedName>
</protein>
<keyword evidence="6" id="KW-0206">Cytoskeleton</keyword>
<dbReference type="PANTHER" id="PTHR31363:SF0">
    <property type="entry name" value="TRAF3-INTERACTING PROTEIN 1"/>
    <property type="match status" value="1"/>
</dbReference>
<dbReference type="GO" id="GO:0036064">
    <property type="term" value="C:ciliary basal body"/>
    <property type="evidence" value="ECO:0007669"/>
    <property type="project" value="TreeGrafter"/>
</dbReference>
<evidence type="ECO:0000256" key="6">
    <source>
        <dbReference type="ARBA" id="ARBA00023212"/>
    </source>
</evidence>
<dbReference type="InterPro" id="IPR040468">
    <property type="entry name" value="TRAF3IP1_N"/>
</dbReference>
<reference evidence="13 14" key="1">
    <citation type="submission" date="2013-11" db="EMBL/GenBank/DDBJ databases">
        <title>Opisthorchis viverrini - life in the bile duct.</title>
        <authorList>
            <person name="Young N.D."/>
            <person name="Nagarajan N."/>
            <person name="Lin S.J."/>
            <person name="Korhonen P.K."/>
            <person name="Jex A.R."/>
            <person name="Hall R.S."/>
            <person name="Safavi-Hemami H."/>
            <person name="Kaewkong W."/>
            <person name="Bertrand D."/>
            <person name="Gao S."/>
            <person name="Seet Q."/>
            <person name="Wongkham S."/>
            <person name="Teh B.T."/>
            <person name="Wongkham C."/>
            <person name="Intapan P.M."/>
            <person name="Maleewong W."/>
            <person name="Yang X."/>
            <person name="Hu M."/>
            <person name="Wang Z."/>
            <person name="Hofmann A."/>
            <person name="Sternberg P.W."/>
            <person name="Tan P."/>
            <person name="Wang J."/>
            <person name="Gasser R.B."/>
        </authorList>
    </citation>
    <scope>NUCLEOTIDE SEQUENCE [LARGE SCALE GENOMIC DNA]</scope>
</reference>
<dbReference type="AlphaFoldDB" id="A0A075A4X0"/>
<feature type="domain" description="TRAF3-interacting protein 1 C-terminal" evidence="12">
    <location>
        <begin position="352"/>
        <end position="504"/>
    </location>
</feature>
<dbReference type="Proteomes" id="UP000054324">
    <property type="component" value="Unassembled WGS sequence"/>
</dbReference>
<keyword evidence="4" id="KW-0970">Cilium biogenesis/degradation</keyword>
<name>A0A075A4X0_OPIVI</name>
<keyword evidence="3" id="KW-0963">Cytoplasm</keyword>
<proteinExistence type="inferred from homology"/>
<dbReference type="InterPro" id="IPR041476">
    <property type="entry name" value="TRAF3IP1_C"/>
</dbReference>
<evidence type="ECO:0000256" key="8">
    <source>
        <dbReference type="ARBA" id="ARBA00043971"/>
    </source>
</evidence>
<feature type="region of interest" description="Disordered" evidence="10">
    <location>
        <begin position="82"/>
        <end position="288"/>
    </location>
</feature>
<keyword evidence="5 9" id="KW-0175">Coiled coil</keyword>
<evidence type="ECO:0000256" key="9">
    <source>
        <dbReference type="SAM" id="Coils"/>
    </source>
</evidence>
<keyword evidence="7" id="KW-0966">Cell projection</keyword>
<dbReference type="Pfam" id="PF10243">
    <property type="entry name" value="MIP-T3"/>
    <property type="match status" value="1"/>
</dbReference>
<evidence type="ECO:0000259" key="12">
    <source>
        <dbReference type="Pfam" id="PF17749"/>
    </source>
</evidence>
<dbReference type="GO" id="GO:0070507">
    <property type="term" value="P:regulation of microtubule cytoskeleton organization"/>
    <property type="evidence" value="ECO:0007669"/>
    <property type="project" value="TreeGrafter"/>
</dbReference>
<feature type="compositionally biased region" description="Basic and acidic residues" evidence="10">
    <location>
        <begin position="115"/>
        <end position="145"/>
    </location>
</feature>
<dbReference type="PANTHER" id="PTHR31363">
    <property type="entry name" value="TRAF3-INTERACTING PROTEIN 1"/>
    <property type="match status" value="1"/>
</dbReference>
<evidence type="ECO:0000256" key="4">
    <source>
        <dbReference type="ARBA" id="ARBA00022794"/>
    </source>
</evidence>
<dbReference type="Gene3D" id="1.10.418.50">
    <property type="entry name" value="Microtubule-binding protein MIP-T3"/>
    <property type="match status" value="1"/>
</dbReference>
<feature type="compositionally biased region" description="Low complexity" evidence="10">
    <location>
        <begin position="186"/>
        <end position="203"/>
    </location>
</feature>
<sequence>MKGLFSSEELNADNVKDKDSKLAFLQKLVDYLSIAHGYVIPVRIMSVIAGKEPEKTNEMLYLLASIVNKGLDNEDCVARTQRGDARQLHKKGRTKQQEINTSDQKQGKLEASAIEADHGDRHPDITEKPDKKLPNDKSKQTEHFQKTNVRARPKENGKLTPQLVEQKLQLNGDSKERTKTESGRLSSHGHGQTSQQSSRSNSTAEKLREDGGTPLTAEAESPTQVRVSRPPSVKGVHIRKDDPLPSVSRQEDGKSETPPNARLAPPRVRRPTDLTIDDGARITGPSAPSVSTLIIPEAHQDSEDDDAQFVIEETVFAGSALRPKLGDGDADEKQQDHEIRPLLHVSIFFFPQPGGLVKKMLQSKKDFEAGNILSQSKVDPQGYMNGELDEATRLRERAQMGKDIDRLCQSLQSLSRSALPLGKLMDFVQEDLESMQQEFERWTAENRTLKARLREEENLTQSSIQPLRAQLAELQNYAAEQRKAIATFKAKILSNDERIHDMLSRSIEKTC</sequence>
<dbReference type="InterPro" id="IPR018799">
    <property type="entry name" value="TRAF3IP1"/>
</dbReference>
<dbReference type="GO" id="GO:0008017">
    <property type="term" value="F:microtubule binding"/>
    <property type="evidence" value="ECO:0007669"/>
    <property type="project" value="InterPro"/>
</dbReference>
<dbReference type="GeneID" id="20327307"/>
<evidence type="ECO:0000313" key="14">
    <source>
        <dbReference type="Proteomes" id="UP000054324"/>
    </source>
</evidence>
<gene>
    <name evidence="13" type="ORF">T265_13139</name>
</gene>
<evidence type="ECO:0000259" key="11">
    <source>
        <dbReference type="Pfam" id="PF10243"/>
    </source>
</evidence>
<feature type="compositionally biased region" description="Basic and acidic residues" evidence="10">
    <location>
        <begin position="238"/>
        <end position="255"/>
    </location>
</feature>